<dbReference type="InterPro" id="IPR000923">
    <property type="entry name" value="BlueCu_1"/>
</dbReference>
<dbReference type="InterPro" id="IPR052721">
    <property type="entry name" value="ET_Amicyanin"/>
</dbReference>
<dbReference type="GO" id="GO:0009055">
    <property type="term" value="F:electron transfer activity"/>
    <property type="evidence" value="ECO:0007669"/>
    <property type="project" value="InterPro"/>
</dbReference>
<dbReference type="PANTHER" id="PTHR36507:SF1">
    <property type="entry name" value="BLL1555 PROTEIN"/>
    <property type="match status" value="1"/>
</dbReference>
<evidence type="ECO:0000259" key="3">
    <source>
        <dbReference type="Pfam" id="PF00127"/>
    </source>
</evidence>
<keyword evidence="2" id="KW-0186">Copper</keyword>
<reference evidence="5" key="1">
    <citation type="submission" date="2015-03" db="EMBL/GenBank/DDBJ databases">
        <title>Characterization of two novel Thaumarchaeota isolated from the Northern Adriatic Sea.</title>
        <authorList>
            <person name="Bayer B."/>
            <person name="Vojvoda J."/>
            <person name="Offre P."/>
            <person name="Srivastava A."/>
            <person name="Elisabeth N."/>
            <person name="Garcia J.A.L."/>
            <person name="Schleper C."/>
            <person name="Herndl G.J."/>
        </authorList>
    </citation>
    <scope>NUCLEOTIDE SEQUENCE [LARGE SCALE GENOMIC DNA]</scope>
    <source>
        <strain evidence="5">NF5</strain>
    </source>
</reference>
<evidence type="ECO:0000256" key="2">
    <source>
        <dbReference type="ARBA" id="ARBA00023008"/>
    </source>
</evidence>
<name>A0A0D5C282_9ARCH</name>
<sequence length="288" mass="33101">MTLRAIVIFSGVLLMLPITTSTVFAEDSWIIFINPYDNFGKNELFQPRELPIQSGDRITWQNNDSTIHKIVSGVPEHPDYAGEYFSSESLGTGKGYSINLEHTGFAGYYYFCEIHPWFTGKIFFEDNPNVIESTLDISYKIREDKVLEVSGLVDSDFANTEYDILVYNNQNNLVYQQGNMFNQDATFDSSIDISKEIWRMEQDYTLKLVYGVPSEATNIPLNIQSNTISYDSGSLELCQIPLSDLEFIWDGVNVPNWYQISLCWFDKGLITETEVRYSLDFFRENLQG</sequence>
<keyword evidence="5" id="KW-1185">Reference proteome</keyword>
<dbReference type="PANTHER" id="PTHR36507">
    <property type="entry name" value="BLL1555 PROTEIN"/>
    <property type="match status" value="1"/>
</dbReference>
<dbReference type="GeneID" id="24820048"/>
<gene>
    <name evidence="4" type="ORF">NADRNF5_0818</name>
</gene>
<evidence type="ECO:0000313" key="5">
    <source>
        <dbReference type="Proteomes" id="UP000032408"/>
    </source>
</evidence>
<organism evidence="4 5">
    <name type="scientific">Nitrosopumilus adriaticus</name>
    <dbReference type="NCBI Taxonomy" id="1580092"/>
    <lineage>
        <taxon>Archaea</taxon>
        <taxon>Nitrososphaerota</taxon>
        <taxon>Nitrososphaeria</taxon>
        <taxon>Nitrosopumilales</taxon>
        <taxon>Nitrosopumilaceae</taxon>
        <taxon>Nitrosopumilus</taxon>
    </lineage>
</organism>
<proteinExistence type="predicted"/>
<accession>A0A0D5C282</accession>
<dbReference type="AlphaFoldDB" id="A0A0D5C282"/>
<dbReference type="RefSeq" id="WP_048118966.1">
    <property type="nucleotide sequence ID" value="NZ_CP011070.1"/>
</dbReference>
<dbReference type="Proteomes" id="UP000032408">
    <property type="component" value="Chromosome"/>
</dbReference>
<evidence type="ECO:0000313" key="4">
    <source>
        <dbReference type="EMBL" id="AJW70512.1"/>
    </source>
</evidence>
<dbReference type="GO" id="GO:0005507">
    <property type="term" value="F:copper ion binding"/>
    <property type="evidence" value="ECO:0007669"/>
    <property type="project" value="InterPro"/>
</dbReference>
<dbReference type="EMBL" id="CP011070">
    <property type="protein sequence ID" value="AJW70512.1"/>
    <property type="molecule type" value="Genomic_DNA"/>
</dbReference>
<dbReference type="Pfam" id="PF00127">
    <property type="entry name" value="Copper-bind"/>
    <property type="match status" value="1"/>
</dbReference>
<dbReference type="Gene3D" id="2.60.40.420">
    <property type="entry name" value="Cupredoxins - blue copper proteins"/>
    <property type="match status" value="1"/>
</dbReference>
<protein>
    <recommendedName>
        <fullName evidence="3">Blue (type 1) copper domain-containing protein</fullName>
    </recommendedName>
</protein>
<dbReference type="InterPro" id="IPR008972">
    <property type="entry name" value="Cupredoxin"/>
</dbReference>
<dbReference type="OrthoDB" id="2578at2157"/>
<dbReference type="STRING" id="1580092.NADRNF5_0818"/>
<reference evidence="4 5" key="2">
    <citation type="journal article" date="2016" name="ISME J.">
        <title>Physiological and genomic characterization of two novel marine thaumarchaeal strains indicates niche differentiation.</title>
        <authorList>
            <person name="Bayer B."/>
            <person name="Vojvoda J."/>
            <person name="Offre P."/>
            <person name="Alves R.J."/>
            <person name="Elisabeth N.H."/>
            <person name="Garcia J.A."/>
            <person name="Volland J.M."/>
            <person name="Srivastava A."/>
            <person name="Schleper C."/>
            <person name="Herndl G.J."/>
        </authorList>
    </citation>
    <scope>NUCLEOTIDE SEQUENCE [LARGE SCALE GENOMIC DNA]</scope>
    <source>
        <strain evidence="4 5">NF5</strain>
    </source>
</reference>
<dbReference type="SUPFAM" id="SSF49503">
    <property type="entry name" value="Cupredoxins"/>
    <property type="match status" value="1"/>
</dbReference>
<dbReference type="HOGENOM" id="CLU_965065_0_0_2"/>
<evidence type="ECO:0000256" key="1">
    <source>
        <dbReference type="ARBA" id="ARBA00022723"/>
    </source>
</evidence>
<dbReference type="KEGG" id="nin:NADRNF5_0818"/>
<feature type="domain" description="Blue (type 1) copper" evidence="3">
    <location>
        <begin position="45"/>
        <end position="121"/>
    </location>
</feature>
<keyword evidence="1" id="KW-0479">Metal-binding</keyword>